<evidence type="ECO:0000256" key="5">
    <source>
        <dbReference type="ARBA" id="ARBA00022846"/>
    </source>
</evidence>
<evidence type="ECO:0000256" key="2">
    <source>
        <dbReference type="ARBA" id="ARBA00022490"/>
    </source>
</evidence>
<sequence>MDPLPSKMNREMVWDVIKKNSVKPDLVTDVDDICPTEVDAIKLEYQNILRIDSLEEFTSLVRLDLNNNLIKKIQGLDSLINLTWLNLSFNRIEKIQGLESLQKLKVLNLTNNRITIIENMDTLINLTHFFIGSNLLDQLKNVLYLQKFKKLFHVYIKGNLFSNEDDYQSFIVAFLPNLKILDNKLLHQELKEKASSKHQADIEKRNQEESGKQLAEEALQKQEAELNLHKEAFVDNLNGPHLLNSMFDEDFFSSAIHSVPGVGDLLQSYPFVRFFIS</sequence>
<evidence type="ECO:0000256" key="4">
    <source>
        <dbReference type="ARBA" id="ARBA00022737"/>
    </source>
</evidence>
<dbReference type="InterPro" id="IPR032675">
    <property type="entry name" value="LRR_dom_sf"/>
</dbReference>
<evidence type="ECO:0000313" key="14">
    <source>
        <dbReference type="Proteomes" id="UP000283210"/>
    </source>
</evidence>
<keyword evidence="2" id="KW-0963">Cytoplasm</keyword>
<evidence type="ECO:0000313" key="13">
    <source>
        <dbReference type="EMBL" id="RVE69458.1"/>
    </source>
</evidence>
<organism evidence="13 14">
    <name type="scientific">Oryzias javanicus</name>
    <name type="common">Javanese ricefish</name>
    <name type="synonym">Aplocheilus javanicus</name>
    <dbReference type="NCBI Taxonomy" id="123683"/>
    <lineage>
        <taxon>Eukaryota</taxon>
        <taxon>Metazoa</taxon>
        <taxon>Chordata</taxon>
        <taxon>Craniata</taxon>
        <taxon>Vertebrata</taxon>
        <taxon>Euteleostomi</taxon>
        <taxon>Actinopterygii</taxon>
        <taxon>Neopterygii</taxon>
        <taxon>Teleostei</taxon>
        <taxon>Neoteleostei</taxon>
        <taxon>Acanthomorphata</taxon>
        <taxon>Ovalentaria</taxon>
        <taxon>Atherinomorphae</taxon>
        <taxon>Beloniformes</taxon>
        <taxon>Adrianichthyidae</taxon>
        <taxon>Oryziinae</taxon>
        <taxon>Oryzias</taxon>
    </lineage>
</organism>
<keyword evidence="3" id="KW-0433">Leucine-rich repeat</keyword>
<accession>A0A437D3K0</accession>
<evidence type="ECO:0000256" key="12">
    <source>
        <dbReference type="SAM" id="MobiDB-lite"/>
    </source>
</evidence>
<evidence type="ECO:0000256" key="11">
    <source>
        <dbReference type="ARBA" id="ARBA00040950"/>
    </source>
</evidence>
<dbReference type="Gene3D" id="3.80.10.10">
    <property type="entry name" value="Ribonuclease Inhibitor"/>
    <property type="match status" value="1"/>
</dbReference>
<evidence type="ECO:0000256" key="7">
    <source>
        <dbReference type="ARBA" id="ARBA00023069"/>
    </source>
</evidence>
<evidence type="ECO:0000256" key="1">
    <source>
        <dbReference type="ARBA" id="ARBA00004611"/>
    </source>
</evidence>
<dbReference type="OrthoDB" id="27917at2759"/>
<keyword evidence="14" id="KW-1185">Reference proteome</keyword>
<dbReference type="SUPFAM" id="SSF52058">
    <property type="entry name" value="L domain-like"/>
    <property type="match status" value="1"/>
</dbReference>
<evidence type="ECO:0000256" key="10">
    <source>
        <dbReference type="ARBA" id="ARBA00038378"/>
    </source>
</evidence>
<dbReference type="Proteomes" id="UP000283210">
    <property type="component" value="Chromosome 8"/>
</dbReference>
<dbReference type="PANTHER" id="PTHR45973:SF12">
    <property type="entry name" value="DYNEIN REGULATORY COMPLEX SUBUNIT 3"/>
    <property type="match status" value="1"/>
</dbReference>
<dbReference type="InterPro" id="IPR001611">
    <property type="entry name" value="Leu-rich_rpt"/>
</dbReference>
<comment type="subcellular location">
    <subcellularLocation>
        <location evidence="1">Cytoplasm</location>
        <location evidence="1">Cytoskeleton</location>
        <location evidence="1">Flagellum axoneme</location>
    </subcellularLocation>
</comment>
<dbReference type="PROSITE" id="PS51450">
    <property type="entry name" value="LRR"/>
    <property type="match status" value="3"/>
</dbReference>
<dbReference type="PANTHER" id="PTHR45973">
    <property type="entry name" value="PROTEIN PHOSPHATASE 1 REGULATORY SUBUNIT SDS22-RELATED"/>
    <property type="match status" value="1"/>
</dbReference>
<reference evidence="13 14" key="2">
    <citation type="submission" date="2019-01" db="EMBL/GenBank/DDBJ databases">
        <title>A chromosome length genome reference of the Java medaka (oryzias javanicus).</title>
        <authorList>
            <person name="Herpin A."/>
            <person name="Takehana Y."/>
            <person name="Naruse K."/>
            <person name="Ansai S."/>
            <person name="Kawaguchi M."/>
        </authorList>
    </citation>
    <scope>NUCLEOTIDE SEQUENCE [LARGE SCALE GENOMIC DNA]</scope>
    <source>
        <strain evidence="13">RS831</strain>
        <tissue evidence="13">Whole body</tissue>
    </source>
</reference>
<keyword evidence="6" id="KW-0175">Coiled coil</keyword>
<dbReference type="AlphaFoldDB" id="A0A437D3K0"/>
<evidence type="ECO:0000256" key="6">
    <source>
        <dbReference type="ARBA" id="ARBA00023054"/>
    </source>
</evidence>
<gene>
    <name evidence="13" type="ORF">OJAV_G00078090</name>
</gene>
<evidence type="ECO:0000256" key="3">
    <source>
        <dbReference type="ARBA" id="ARBA00022614"/>
    </source>
</evidence>
<dbReference type="EMBL" id="CM012444">
    <property type="protein sequence ID" value="RVE69458.1"/>
    <property type="molecule type" value="Genomic_DNA"/>
</dbReference>
<name>A0A437D3K0_ORYJA</name>
<keyword evidence="4" id="KW-0677">Repeat</keyword>
<reference evidence="13 14" key="1">
    <citation type="submission" date="2018-11" db="EMBL/GenBank/DDBJ databases">
        <authorList>
            <person name="Lopez-Roques C."/>
            <person name="Donnadieu C."/>
            <person name="Bouchez O."/>
            <person name="Klopp C."/>
            <person name="Cabau C."/>
            <person name="Zahm M."/>
        </authorList>
    </citation>
    <scope>NUCLEOTIDE SEQUENCE [LARGE SCALE GENOMIC DNA]</scope>
    <source>
        <strain evidence="13">RS831</strain>
        <tissue evidence="13">Whole body</tissue>
    </source>
</reference>
<feature type="region of interest" description="Disordered" evidence="12">
    <location>
        <begin position="196"/>
        <end position="216"/>
    </location>
</feature>
<keyword evidence="8" id="KW-0206">Cytoskeleton</keyword>
<evidence type="ECO:0000256" key="9">
    <source>
        <dbReference type="ARBA" id="ARBA00023273"/>
    </source>
</evidence>
<protein>
    <recommendedName>
        <fullName evidence="11">Dynein regulatory complex subunit 3</fullName>
    </recommendedName>
</protein>
<evidence type="ECO:0000256" key="8">
    <source>
        <dbReference type="ARBA" id="ARBA00023212"/>
    </source>
</evidence>
<dbReference type="InterPro" id="IPR050576">
    <property type="entry name" value="Cilia_flagella_integrity"/>
</dbReference>
<proteinExistence type="inferred from homology"/>
<keyword evidence="5" id="KW-0282">Flagellum</keyword>
<keyword evidence="7" id="KW-0969">Cilium</keyword>
<dbReference type="SMART" id="SM00365">
    <property type="entry name" value="LRR_SD22"/>
    <property type="match status" value="4"/>
</dbReference>
<dbReference type="GO" id="GO:0005929">
    <property type="term" value="C:cilium"/>
    <property type="evidence" value="ECO:0007669"/>
    <property type="project" value="TreeGrafter"/>
</dbReference>
<dbReference type="Pfam" id="PF14580">
    <property type="entry name" value="LRR_9"/>
    <property type="match status" value="1"/>
</dbReference>
<keyword evidence="9" id="KW-0966">Cell projection</keyword>
<comment type="similarity">
    <text evidence="10">Belongs to the DRC3 family.</text>
</comment>